<evidence type="ECO:0000313" key="2">
    <source>
        <dbReference type="Proteomes" id="UP000463915"/>
    </source>
</evidence>
<dbReference type="RefSeq" id="YP_010649342.1">
    <property type="nucleotide sequence ID" value="NC_070765.1"/>
</dbReference>
<sequence>MSENTTQGELDWALADKLNYPGDCIQYDEYLLYGPDAFGAYYKAVGARYDAEKNQTTIALKPVPPAKLAAFAERLAAEGKPIWEGYYGRPQSGS</sequence>
<reference evidence="1 2" key="1">
    <citation type="submission" date="2019-12" db="EMBL/GenBank/DDBJ databases">
        <authorList>
            <person name="Ayuk M.A."/>
            <person name="Robinson C.J."/>
            <person name="Anderson W.A."/>
            <person name="Ullah H."/>
            <person name="Gugssa A."/>
            <person name="Somiranjan G."/>
            <person name="Allen A."/>
            <person name="Lourds M.F."/>
            <person name="Quagraine B.K."/>
            <person name="Smith M."/>
            <person name="Moore M."/>
            <person name="Oliver J."/>
            <person name="Irabor E."/>
            <person name="Roy S.D."/>
            <person name="Bassey G."/>
            <person name="Louis B.N."/>
            <person name="Adu D."/>
            <person name="Akhimien C.E."/>
            <person name="Annor K."/>
            <person name="Archibald A."/>
            <person name="Ashagre K.C."/>
            <person name="Baity M.R."/>
            <person name="Barnes K.J."/>
            <person name="Barrios L.E."/>
            <person name="Black A.C."/>
            <person name="Bowen'Kauth M.S."/>
            <person name="Bowman K.N."/>
            <person name="Breaux D.L."/>
            <person name="Brooks J.A."/>
            <person name="Bwayili H.A."/>
            <person name="Caine T."/>
            <person name="Williams A.Y."/>
            <person name="Norris L.J."/>
            <person name="Nwozo E.O."/>
            <person name="Prosper P.L."/>
            <person name="Rankin N.A."/>
            <person name="Richardson K.M."/>
            <person name="Robinson D.M."/>
            <person name="Salters D.J."/>
            <person name="Savage M.A."/>
            <person name="Solomon S.M."/>
            <person name="Williams L.R."/>
            <person name="Curtis N."/>
            <person name="Garlena R.A."/>
            <person name="Russell D.A."/>
            <person name="Pope W.H."/>
            <person name="Jacobs-Sera D."/>
            <person name="Hatfull G.F."/>
        </authorList>
    </citation>
    <scope>NUCLEOTIDE SEQUENCE [LARGE SCALE GENOMIC DNA]</scope>
</reference>
<dbReference type="EMBL" id="MN813687">
    <property type="protein sequence ID" value="QHB37497.1"/>
    <property type="molecule type" value="Genomic_DNA"/>
</dbReference>
<dbReference type="KEGG" id="vg:77924888"/>
<gene>
    <name evidence="1" type="primary">93</name>
    <name evidence="1" type="ORF">SEA_ONYINYE_93</name>
</gene>
<dbReference type="Proteomes" id="UP000463915">
    <property type="component" value="Segment"/>
</dbReference>
<name>A0A6B9L6Y6_9CAUD</name>
<evidence type="ECO:0000313" key="1">
    <source>
        <dbReference type="EMBL" id="QHB37497.1"/>
    </source>
</evidence>
<organism evidence="1 2">
    <name type="scientific">Mycobacterium phage Onyinye</name>
    <dbReference type="NCBI Taxonomy" id="2686235"/>
    <lineage>
        <taxon>Viruses</taxon>
        <taxon>Duplodnaviria</taxon>
        <taxon>Heunggongvirae</taxon>
        <taxon>Uroviricota</taxon>
        <taxon>Caudoviricetes</taxon>
        <taxon>Onyinyevirus</taxon>
        <taxon>Onyinyevirus onyinye</taxon>
    </lineage>
</organism>
<protein>
    <submittedName>
        <fullName evidence="1">Uncharacterized protein</fullName>
    </submittedName>
</protein>
<keyword evidence="2" id="KW-1185">Reference proteome</keyword>
<accession>A0A6B9L6Y6</accession>
<dbReference type="GeneID" id="77924888"/>
<proteinExistence type="predicted"/>